<feature type="domain" description="SPOR" evidence="2">
    <location>
        <begin position="313"/>
        <end position="388"/>
    </location>
</feature>
<protein>
    <recommendedName>
        <fullName evidence="2">SPOR domain-containing protein</fullName>
    </recommendedName>
</protein>
<keyword evidence="1" id="KW-0812">Transmembrane</keyword>
<evidence type="ECO:0000259" key="2">
    <source>
        <dbReference type="PROSITE" id="PS51724"/>
    </source>
</evidence>
<dbReference type="EMBL" id="RSFA01000031">
    <property type="protein sequence ID" value="RSD31442.1"/>
    <property type="molecule type" value="Genomic_DNA"/>
</dbReference>
<dbReference type="PROSITE" id="PS51724">
    <property type="entry name" value="SPOR"/>
    <property type="match status" value="1"/>
</dbReference>
<evidence type="ECO:0000256" key="1">
    <source>
        <dbReference type="SAM" id="Phobius"/>
    </source>
</evidence>
<reference evidence="3 4" key="1">
    <citation type="submission" date="2018-12" db="EMBL/GenBank/DDBJ databases">
        <title>Genomic taxonomy of the Vibrionaceae family.</title>
        <authorList>
            <person name="Gomez-Gil B."/>
            <person name="Enciso-Ibarra K."/>
        </authorList>
    </citation>
    <scope>NUCLEOTIDE SEQUENCE [LARGE SCALE GENOMIC DNA]</scope>
    <source>
        <strain evidence="3 4">CAIM 594</strain>
    </source>
</reference>
<dbReference type="RefSeq" id="WP_125320861.1">
    <property type="nucleotide sequence ID" value="NZ_AP024889.1"/>
</dbReference>
<dbReference type="InterPro" id="IPR007730">
    <property type="entry name" value="SPOR-like_dom"/>
</dbReference>
<accession>A0A3R9FPT3</accession>
<dbReference type="NCBIfam" id="NF038228">
    <property type="entry name" value="IcmH_DotU_IVB"/>
    <property type="match status" value="1"/>
</dbReference>
<comment type="caution">
    <text evidence="3">The sequence shown here is derived from an EMBL/GenBank/DDBJ whole genome shotgun (WGS) entry which is preliminary data.</text>
</comment>
<dbReference type="InterPro" id="IPR038522">
    <property type="entry name" value="T4/T6SS_DotU_sf"/>
</dbReference>
<dbReference type="InterPro" id="IPR036680">
    <property type="entry name" value="SPOR-like_sf"/>
</dbReference>
<evidence type="ECO:0000313" key="4">
    <source>
        <dbReference type="Proteomes" id="UP000269041"/>
    </source>
</evidence>
<dbReference type="Proteomes" id="UP000269041">
    <property type="component" value="Unassembled WGS sequence"/>
</dbReference>
<keyword evidence="4" id="KW-1185">Reference proteome</keyword>
<name>A0A3R9FPT3_9VIBR</name>
<dbReference type="Pfam" id="PF09850">
    <property type="entry name" value="DotU"/>
    <property type="match status" value="1"/>
</dbReference>
<dbReference type="SUPFAM" id="SSF110997">
    <property type="entry name" value="Sporulation related repeat"/>
    <property type="match status" value="1"/>
</dbReference>
<dbReference type="PANTHER" id="PTHR38033">
    <property type="entry name" value="MEMBRANE PROTEIN-RELATED"/>
    <property type="match status" value="1"/>
</dbReference>
<keyword evidence="1" id="KW-0472">Membrane</keyword>
<dbReference type="AlphaFoldDB" id="A0A3R9FPT3"/>
<proteinExistence type="predicted"/>
<dbReference type="NCBIfam" id="TIGR03349">
    <property type="entry name" value="IV_VI_DotU"/>
    <property type="match status" value="1"/>
</dbReference>
<sequence length="400" mass="45770">MDYLDEETLVWNTDKSEFTEKVNEDSTSSWTPVNASKNQHNFLNGFNKAENQLLNISSELLATTLKVSTLPEPQDVTTLRHQLANSINDIKAKGSELTYPVAVIDKLCFLYAVVLDELIIYSEWGEKRCWENKTLLSELFGMRNGGELFFTVAEKAIRQPHKLIDLLEVIYIFLNIGFKGQYRETGSEQLKIFTHQLEQVIAQYRTSNSIHCRTRVKQPKARKPIRRKHYLLTTLFFSTLIALSIGLTHFWYKETLPPRARDFATLPSFSDRYILSGEVKDIVFISQDDDLIAPPKKASKVEMIDAIPPPSIKTSKSGWLVQLATFSSQKNANSFIKSLSPSAYMPSIEQVRSYYRVIIRSDSPRQAEEIKDWYYDKDSIKAIIVQSKTTSDTKNTSEAP</sequence>
<dbReference type="InterPro" id="IPR017732">
    <property type="entry name" value="T4/T6SS_DotU"/>
</dbReference>
<keyword evidence="1" id="KW-1133">Transmembrane helix</keyword>
<feature type="transmembrane region" description="Helical" evidence="1">
    <location>
        <begin position="230"/>
        <end position="252"/>
    </location>
</feature>
<dbReference type="Pfam" id="PF05036">
    <property type="entry name" value="SPOR"/>
    <property type="match status" value="1"/>
</dbReference>
<dbReference type="GO" id="GO:0042834">
    <property type="term" value="F:peptidoglycan binding"/>
    <property type="evidence" value="ECO:0007669"/>
    <property type="project" value="InterPro"/>
</dbReference>
<dbReference type="Gene3D" id="3.30.70.1070">
    <property type="entry name" value="Sporulation related repeat"/>
    <property type="match status" value="1"/>
</dbReference>
<dbReference type="Gene3D" id="1.25.40.590">
    <property type="entry name" value="Type IV / VI secretion system, DotU"/>
    <property type="match status" value="1"/>
</dbReference>
<dbReference type="OrthoDB" id="345640at2"/>
<dbReference type="PANTHER" id="PTHR38033:SF1">
    <property type="entry name" value="DOTU FAMILY TYPE IV_VI SECRETION SYSTEM PROTEIN"/>
    <property type="match status" value="1"/>
</dbReference>
<evidence type="ECO:0000313" key="3">
    <source>
        <dbReference type="EMBL" id="RSD31442.1"/>
    </source>
</evidence>
<organism evidence="3 4">
    <name type="scientific">Vibrio pectenicida</name>
    <dbReference type="NCBI Taxonomy" id="62763"/>
    <lineage>
        <taxon>Bacteria</taxon>
        <taxon>Pseudomonadati</taxon>
        <taxon>Pseudomonadota</taxon>
        <taxon>Gammaproteobacteria</taxon>
        <taxon>Vibrionales</taxon>
        <taxon>Vibrionaceae</taxon>
        <taxon>Vibrio</taxon>
    </lineage>
</organism>
<gene>
    <name evidence="3" type="ORF">EJA03_08790</name>
</gene>